<organism evidence="3">
    <name type="scientific">marine sediment metagenome</name>
    <dbReference type="NCBI Taxonomy" id="412755"/>
    <lineage>
        <taxon>unclassified sequences</taxon>
        <taxon>metagenomes</taxon>
        <taxon>ecological metagenomes</taxon>
    </lineage>
</organism>
<name>X1QNB8_9ZZZZ</name>
<protein>
    <recommendedName>
        <fullName evidence="4">Periplasmic copper-binding protein NosD beta helix domain-containing protein</fullName>
    </recommendedName>
</protein>
<dbReference type="AlphaFoldDB" id="X1QNB8"/>
<dbReference type="InterPro" id="IPR006626">
    <property type="entry name" value="PbH1"/>
</dbReference>
<feature type="domain" description="Periplasmic copper-binding protein NosD beta helix" evidence="1">
    <location>
        <begin position="283"/>
        <end position="465"/>
    </location>
</feature>
<dbReference type="NCBIfam" id="TIGR03804">
    <property type="entry name" value="para_beta_helix"/>
    <property type="match status" value="3"/>
</dbReference>
<accession>X1QNB8</accession>
<gene>
    <name evidence="3" type="ORF">S12H4_00630</name>
</gene>
<dbReference type="Pfam" id="PF13229">
    <property type="entry name" value="Beta_helix"/>
    <property type="match status" value="1"/>
</dbReference>
<proteinExistence type="predicted"/>
<dbReference type="InterPro" id="IPR039448">
    <property type="entry name" value="Beta_helix"/>
</dbReference>
<dbReference type="SMART" id="SM00710">
    <property type="entry name" value="PbH1"/>
    <property type="match status" value="11"/>
</dbReference>
<evidence type="ECO:0000259" key="1">
    <source>
        <dbReference type="Pfam" id="PF05048"/>
    </source>
</evidence>
<feature type="domain" description="Right handed beta helix" evidence="2">
    <location>
        <begin position="72"/>
        <end position="228"/>
    </location>
</feature>
<dbReference type="SUPFAM" id="SSF51126">
    <property type="entry name" value="Pectin lyase-like"/>
    <property type="match status" value="2"/>
</dbReference>
<evidence type="ECO:0000313" key="3">
    <source>
        <dbReference type="EMBL" id="GAI69748.1"/>
    </source>
</evidence>
<dbReference type="Gene3D" id="2.160.20.10">
    <property type="entry name" value="Single-stranded right-handed beta-helix, Pectin lyase-like"/>
    <property type="match status" value="2"/>
</dbReference>
<sequence length="553" mass="62237">FTLDKNNIVIKNDTPLEIKDLKLSGVSGKISILGEQGWIDFKNADNCTGSGTYYDPFVIQDLIIDGHGSGSGIKINLSRNYFFRIENCTIFNCSIGIELISTDNGTLYQNDCSFNGDGIYLHCPNPCTQEEYGCFNNTITENIASNTHYGIHLDWGTSGYIINNTANNNSMGILHEGYPLVISGNTVNNNSYSGISLWGWGSNSEISRNIAINNRKSGINIAYYGFNLTGNFMVGSGIVMSYHSIEEMSTIHIDTTNFVNNKPVYYLINKTNISPQNLEDAGQIFLINCTNILVKDIDVSNSSYGINIYDSNNITVLNAVSSNNYYGVYLQNTNNSFIINNTLKYNRYGNFIGGSNNTVEGNYIYSNLWKNQGLIFDFYDEYNKIINNEIIGCITGIKFRLSSYNLIYGNIIKDNYHGIEVIVESEHNLFYENFFIGNSLHTIGGSTTNKWNNTEIGNYWDNYTGTDENNDGIGDTPHIITQSPLRQDFLPIVDNQAPDITIISPKNNSNYNVDAPNFEVIIKERFLHSMWYTLDGGLHNYTFIENDRSLFFF</sequence>
<dbReference type="InterPro" id="IPR011050">
    <property type="entry name" value="Pectin_lyase_fold/virulence"/>
</dbReference>
<dbReference type="Pfam" id="PF05048">
    <property type="entry name" value="NosD"/>
    <property type="match status" value="1"/>
</dbReference>
<dbReference type="InterPro" id="IPR022441">
    <property type="entry name" value="Para_beta_helix_rpt-2"/>
</dbReference>
<dbReference type="InterPro" id="IPR007742">
    <property type="entry name" value="NosD_dom"/>
</dbReference>
<evidence type="ECO:0000259" key="2">
    <source>
        <dbReference type="Pfam" id="PF13229"/>
    </source>
</evidence>
<evidence type="ECO:0008006" key="4">
    <source>
        <dbReference type="Google" id="ProtNLM"/>
    </source>
</evidence>
<dbReference type="EMBL" id="BARW01000086">
    <property type="protein sequence ID" value="GAI69748.1"/>
    <property type="molecule type" value="Genomic_DNA"/>
</dbReference>
<comment type="caution">
    <text evidence="3">The sequence shown here is derived from an EMBL/GenBank/DDBJ whole genome shotgun (WGS) entry which is preliminary data.</text>
</comment>
<reference evidence="3" key="1">
    <citation type="journal article" date="2014" name="Front. Microbiol.">
        <title>High frequency of phylogenetically diverse reductive dehalogenase-homologous genes in deep subseafloor sedimentary metagenomes.</title>
        <authorList>
            <person name="Kawai M."/>
            <person name="Futagami T."/>
            <person name="Toyoda A."/>
            <person name="Takaki Y."/>
            <person name="Nishi S."/>
            <person name="Hori S."/>
            <person name="Arai W."/>
            <person name="Tsubouchi T."/>
            <person name="Morono Y."/>
            <person name="Uchiyama I."/>
            <person name="Ito T."/>
            <person name="Fujiyama A."/>
            <person name="Inagaki F."/>
            <person name="Takami H."/>
        </authorList>
    </citation>
    <scope>NUCLEOTIDE SEQUENCE</scope>
    <source>
        <strain evidence="3">Expedition CK06-06</strain>
    </source>
</reference>
<feature type="non-terminal residue" evidence="3">
    <location>
        <position position="1"/>
    </location>
</feature>
<dbReference type="InterPro" id="IPR012334">
    <property type="entry name" value="Pectin_lyas_fold"/>
</dbReference>